<reference evidence="2 3" key="1">
    <citation type="submission" date="2017-04" db="EMBL/GenBank/DDBJ databases">
        <authorList>
            <person name="Afonso C.L."/>
            <person name="Miller P.J."/>
            <person name="Scott M.A."/>
            <person name="Spackman E."/>
            <person name="Goraichik I."/>
            <person name="Dimitrov K.M."/>
            <person name="Suarez D.L."/>
            <person name="Swayne D.E."/>
        </authorList>
    </citation>
    <scope>NUCLEOTIDE SEQUENCE [LARGE SCALE GENOMIC DNA]</scope>
    <source>
        <strain evidence="2 3">KR-140</strain>
    </source>
</reference>
<sequence length="122" mass="12583">MAAMSGRPTPSGLYPEAARDVGPDPLVTTDLQRAVLRVRVPLPHGDGGGHAGRPIPWPAMSQTRPGFGKGSVGRGPLAGEQRGDAEHGETGKGAGQGQKGLYLVRGQCLHPGDGREGAAFQR</sequence>
<feature type="region of interest" description="Disordered" evidence="1">
    <location>
        <begin position="1"/>
        <end position="25"/>
    </location>
</feature>
<gene>
    <name evidence="2" type="ORF">SAMN00790413_03173</name>
</gene>
<dbReference type="Proteomes" id="UP000192582">
    <property type="component" value="Unassembled WGS sequence"/>
</dbReference>
<organism evidence="2 3">
    <name type="scientific">Deinococcus hopiensis KR-140</name>
    <dbReference type="NCBI Taxonomy" id="695939"/>
    <lineage>
        <taxon>Bacteria</taxon>
        <taxon>Thermotogati</taxon>
        <taxon>Deinococcota</taxon>
        <taxon>Deinococci</taxon>
        <taxon>Deinococcales</taxon>
        <taxon>Deinococcaceae</taxon>
        <taxon>Deinococcus</taxon>
    </lineage>
</organism>
<dbReference type="STRING" id="695939.SAMN00790413_03173"/>
<feature type="compositionally biased region" description="Basic and acidic residues" evidence="1">
    <location>
        <begin position="81"/>
        <end position="90"/>
    </location>
</feature>
<protein>
    <submittedName>
        <fullName evidence="2">Uncharacterized protein</fullName>
    </submittedName>
</protein>
<dbReference type="AlphaFoldDB" id="A0A1W1VTE2"/>
<name>A0A1W1VTE2_9DEIO</name>
<evidence type="ECO:0000256" key="1">
    <source>
        <dbReference type="SAM" id="MobiDB-lite"/>
    </source>
</evidence>
<evidence type="ECO:0000313" key="3">
    <source>
        <dbReference type="Proteomes" id="UP000192582"/>
    </source>
</evidence>
<accession>A0A1W1VTE2</accession>
<feature type="region of interest" description="Disordered" evidence="1">
    <location>
        <begin position="39"/>
        <end position="98"/>
    </location>
</feature>
<keyword evidence="3" id="KW-1185">Reference proteome</keyword>
<evidence type="ECO:0000313" key="2">
    <source>
        <dbReference type="EMBL" id="SMB96154.1"/>
    </source>
</evidence>
<dbReference type="EMBL" id="FWWU01000009">
    <property type="protein sequence ID" value="SMB96154.1"/>
    <property type="molecule type" value="Genomic_DNA"/>
</dbReference>
<proteinExistence type="predicted"/>